<dbReference type="Gene3D" id="3.40.605.10">
    <property type="entry name" value="Aldehyde Dehydrogenase, Chain A, domain 1"/>
    <property type="match status" value="1"/>
</dbReference>
<dbReference type="InterPro" id="IPR016161">
    <property type="entry name" value="Ald_DH/histidinol_DH"/>
</dbReference>
<dbReference type="PROSITE" id="PS00070">
    <property type="entry name" value="ALDEHYDE_DEHYDR_CYS"/>
    <property type="match status" value="1"/>
</dbReference>
<evidence type="ECO:0000313" key="6">
    <source>
        <dbReference type="EMBL" id="MCO4293522.1"/>
    </source>
</evidence>
<evidence type="ECO:0000256" key="1">
    <source>
        <dbReference type="ARBA" id="ARBA00009986"/>
    </source>
</evidence>
<dbReference type="AlphaFoldDB" id="A0A9X2F2J0"/>
<evidence type="ECO:0000256" key="2">
    <source>
        <dbReference type="ARBA" id="ARBA00023002"/>
    </source>
</evidence>
<reference evidence="6" key="1">
    <citation type="submission" date="2022-06" db="EMBL/GenBank/DDBJ databases">
        <title>Solitalea sp. MAHUQ-68 isolated from rhizospheric soil.</title>
        <authorList>
            <person name="Huq M.A."/>
        </authorList>
    </citation>
    <scope>NUCLEOTIDE SEQUENCE</scope>
    <source>
        <strain evidence="6">MAHUQ-68</strain>
    </source>
</reference>
<dbReference type="GO" id="GO:0016620">
    <property type="term" value="F:oxidoreductase activity, acting on the aldehyde or oxo group of donors, NAD or NADP as acceptor"/>
    <property type="evidence" value="ECO:0007669"/>
    <property type="project" value="InterPro"/>
</dbReference>
<comment type="caution">
    <text evidence="6">The sequence shown here is derived from an EMBL/GenBank/DDBJ whole genome shotgun (WGS) entry which is preliminary data.</text>
</comment>
<dbReference type="InterPro" id="IPR016162">
    <property type="entry name" value="Ald_DH_N"/>
</dbReference>
<dbReference type="RefSeq" id="WP_252588177.1">
    <property type="nucleotide sequence ID" value="NZ_JAMWYS010000036.1"/>
</dbReference>
<feature type="domain" description="Aldehyde dehydrogenase" evidence="5">
    <location>
        <begin position="2"/>
        <end position="448"/>
    </location>
</feature>
<feature type="active site" evidence="3">
    <location>
        <position position="226"/>
    </location>
</feature>
<comment type="similarity">
    <text evidence="1 4">Belongs to the aldehyde dehydrogenase family.</text>
</comment>
<gene>
    <name evidence="6" type="ORF">NF867_11665</name>
</gene>
<dbReference type="InterPro" id="IPR015590">
    <property type="entry name" value="Aldehyde_DH_dom"/>
</dbReference>
<dbReference type="Pfam" id="PF00171">
    <property type="entry name" value="Aldedh"/>
    <property type="match status" value="1"/>
</dbReference>
<dbReference type="InterPro" id="IPR016163">
    <property type="entry name" value="Ald_DH_C"/>
</dbReference>
<sequence length="454" mass="50832">MNIINPATEEIIAEIAEDTQETLHRKFDILQTGQIAWARQPLAERIKIILSFYHLLEEETEYLAGLLTSEVGKPLKQSRNEINGARNRIKWMLNNAEKYLSDEWMTIDEGLKEKITYEPLGVICNISAWNYPYLVGVNVFIPALLAGNAVMYKPSEFSTLTGIQIGKLLKQAGVPDQVFQTALGAKTTGEALLDMDFDGYFFTGSYQTGKYIYERVAPKMVPCQLELGGKDPLYVADDVNDITAVAASTADGAFYNNGQSCCAVERIYVHERIYDEYVDAFLKEVKSWKVGLPTEDGVYIGPLTRKNQLSILDQQVNEAIEMGAKLQTGGRRSDGKGYYFEPTVLTEVTNGMRVMQEESFGPIIGIMKVKDDEEALKLMQDTQYGLTAAVYSNDKDRAERILEQINSGTGYWNCCDRVSAALPWSGRKHSGIGATLSHQGFRVFTKPKAWHMRG</sequence>
<evidence type="ECO:0000256" key="4">
    <source>
        <dbReference type="RuleBase" id="RU003345"/>
    </source>
</evidence>
<dbReference type="PROSITE" id="PS00687">
    <property type="entry name" value="ALDEHYDE_DEHYDR_GLU"/>
    <property type="match status" value="1"/>
</dbReference>
<organism evidence="6 7">
    <name type="scientific">Solitalea agri</name>
    <dbReference type="NCBI Taxonomy" id="2953739"/>
    <lineage>
        <taxon>Bacteria</taxon>
        <taxon>Pseudomonadati</taxon>
        <taxon>Bacteroidota</taxon>
        <taxon>Sphingobacteriia</taxon>
        <taxon>Sphingobacteriales</taxon>
        <taxon>Sphingobacteriaceae</taxon>
        <taxon>Solitalea</taxon>
    </lineage>
</organism>
<accession>A0A9X2F2J0</accession>
<dbReference type="InterPro" id="IPR016160">
    <property type="entry name" value="Ald_DH_CS_CYS"/>
</dbReference>
<keyword evidence="7" id="KW-1185">Reference proteome</keyword>
<evidence type="ECO:0000256" key="3">
    <source>
        <dbReference type="PROSITE-ProRule" id="PRU10007"/>
    </source>
</evidence>
<dbReference type="CDD" id="cd07102">
    <property type="entry name" value="ALDH_EDX86601"/>
    <property type="match status" value="1"/>
</dbReference>
<dbReference type="EMBL" id="JAMWYS010000036">
    <property type="protein sequence ID" value="MCO4293522.1"/>
    <property type="molecule type" value="Genomic_DNA"/>
</dbReference>
<keyword evidence="2 4" id="KW-0560">Oxidoreductase</keyword>
<evidence type="ECO:0000259" key="5">
    <source>
        <dbReference type="Pfam" id="PF00171"/>
    </source>
</evidence>
<evidence type="ECO:0000313" key="7">
    <source>
        <dbReference type="Proteomes" id="UP001155182"/>
    </source>
</evidence>
<dbReference type="Gene3D" id="3.40.309.10">
    <property type="entry name" value="Aldehyde Dehydrogenase, Chain A, domain 2"/>
    <property type="match status" value="1"/>
</dbReference>
<dbReference type="InterPro" id="IPR029510">
    <property type="entry name" value="Ald_DH_CS_GLU"/>
</dbReference>
<proteinExistence type="inferred from homology"/>
<dbReference type="Proteomes" id="UP001155182">
    <property type="component" value="Unassembled WGS sequence"/>
</dbReference>
<dbReference type="FunFam" id="3.40.309.10:FF:000009">
    <property type="entry name" value="Aldehyde dehydrogenase A"/>
    <property type="match status" value="1"/>
</dbReference>
<dbReference type="SUPFAM" id="SSF53720">
    <property type="entry name" value="ALDH-like"/>
    <property type="match status" value="1"/>
</dbReference>
<name>A0A9X2F2J0_9SPHI</name>
<dbReference type="PANTHER" id="PTHR11699">
    <property type="entry name" value="ALDEHYDE DEHYDROGENASE-RELATED"/>
    <property type="match status" value="1"/>
</dbReference>
<protein>
    <submittedName>
        <fullName evidence="6">Aldehyde dehydrogenase family protein</fullName>
    </submittedName>
</protein>